<dbReference type="PANTHER" id="PTHR24347">
    <property type="entry name" value="SERINE/THREONINE-PROTEIN KINASE"/>
    <property type="match status" value="1"/>
</dbReference>
<dbReference type="SUPFAM" id="SSF47473">
    <property type="entry name" value="EF-hand"/>
    <property type="match status" value="1"/>
</dbReference>
<dbReference type="PROSITE" id="PS50011">
    <property type="entry name" value="PROTEIN_KINASE_DOM"/>
    <property type="match status" value="1"/>
</dbReference>
<sequence length="628" mass="68374">MGQSCNGGQRSQATEPVGTPYAPTTSETARREGPRVPIRVNGFRTALSATDSAKDGKRPSSWHTYYALGPVLGDGISAQVYEGAALTPVSFISSSYSSSLWKSCSAGACQGESGRRVAIKKFHRSGSRAFKKELAALQRVGTHPNILRLLESYGGFDGEDVLVLEFCDGSTVYDWYAKEFSNGGLPEPLITSLVYQLLHALEHLVSCGVEHQDVKPENMMMYDVSIKRACAELKLGDFGWATVAPSQAEGGAPTSKSRTQVAGSLWYAPPELNPPVDGISVAADALVDSQGRPLRGRSDMWSVGVVAYLLLVGHNPFNEALKLPPADQDNEVLRLAARANFNMKSEKWTRLCTEARDFVSSLLQVVPQARHSAKKALTHPFITRWLSSSNRSEPPFTRTEAEWERREQAWDALDGFQQLGWLAVARAVSDPELEPQVRKASFEGMERETLKGDLMIAAASSYAQQLAAEMVSQPIGLWLVSRPAWSEVLRLAFGYLDVDGDGYLSPEDLAAHVVTSLLEENTVGVAADTTLDPAAQASVMAQHWVARWQQGLAFPAGRAGKGLQFQCFRSALLSLRSDFGDGRGRNDGSDGYLHPSFSHIFPGTADHDEEEISWTDFSCTSVNTSTCS</sequence>
<keyword evidence="1" id="KW-0106">Calcium</keyword>
<dbReference type="InterPro" id="IPR002048">
    <property type="entry name" value="EF_hand_dom"/>
</dbReference>
<dbReference type="InterPro" id="IPR000719">
    <property type="entry name" value="Prot_kinase_dom"/>
</dbReference>
<evidence type="ECO:0000256" key="2">
    <source>
        <dbReference type="ARBA" id="ARBA00024334"/>
    </source>
</evidence>
<dbReference type="AlphaFoldDB" id="A0A7S1AXY2"/>
<dbReference type="SMART" id="SM00220">
    <property type="entry name" value="S_TKc"/>
    <property type="match status" value="1"/>
</dbReference>
<dbReference type="PROSITE" id="PS00108">
    <property type="entry name" value="PROTEIN_KINASE_ST"/>
    <property type="match status" value="1"/>
</dbReference>
<evidence type="ECO:0000256" key="3">
    <source>
        <dbReference type="SAM" id="MobiDB-lite"/>
    </source>
</evidence>
<name>A0A7S1AXY2_NOCSC</name>
<dbReference type="SUPFAM" id="SSF56112">
    <property type="entry name" value="Protein kinase-like (PK-like)"/>
    <property type="match status" value="1"/>
</dbReference>
<evidence type="ECO:0000259" key="5">
    <source>
        <dbReference type="PROSITE" id="PS50222"/>
    </source>
</evidence>
<evidence type="ECO:0000313" key="6">
    <source>
        <dbReference type="EMBL" id="CAD8868183.1"/>
    </source>
</evidence>
<dbReference type="InterPro" id="IPR011009">
    <property type="entry name" value="Kinase-like_dom_sf"/>
</dbReference>
<organism evidence="6">
    <name type="scientific">Noctiluca scintillans</name>
    <name type="common">Sea sparkle</name>
    <name type="synonym">Red tide dinoflagellate</name>
    <dbReference type="NCBI Taxonomy" id="2966"/>
    <lineage>
        <taxon>Eukaryota</taxon>
        <taxon>Sar</taxon>
        <taxon>Alveolata</taxon>
        <taxon>Dinophyceae</taxon>
        <taxon>Noctilucales</taxon>
        <taxon>Noctilucaceae</taxon>
        <taxon>Noctiluca</taxon>
    </lineage>
</organism>
<gene>
    <name evidence="6" type="ORF">NSCI0253_LOCUS42539</name>
</gene>
<dbReference type="GO" id="GO:0004672">
    <property type="term" value="F:protein kinase activity"/>
    <property type="evidence" value="ECO:0007669"/>
    <property type="project" value="InterPro"/>
</dbReference>
<feature type="compositionally biased region" description="Polar residues" evidence="3">
    <location>
        <begin position="1"/>
        <end position="14"/>
    </location>
</feature>
<reference evidence="6" key="1">
    <citation type="submission" date="2021-01" db="EMBL/GenBank/DDBJ databases">
        <authorList>
            <person name="Corre E."/>
            <person name="Pelletier E."/>
            <person name="Niang G."/>
            <person name="Scheremetjew M."/>
            <person name="Finn R."/>
            <person name="Kale V."/>
            <person name="Holt S."/>
            <person name="Cochrane G."/>
            <person name="Meng A."/>
            <person name="Brown T."/>
            <person name="Cohen L."/>
        </authorList>
    </citation>
    <scope>NUCLEOTIDE SEQUENCE</scope>
</reference>
<dbReference type="InterPro" id="IPR018247">
    <property type="entry name" value="EF_Hand_1_Ca_BS"/>
</dbReference>
<dbReference type="Gene3D" id="1.10.510.10">
    <property type="entry name" value="Transferase(Phosphotransferase) domain 1"/>
    <property type="match status" value="1"/>
</dbReference>
<dbReference type="InterPro" id="IPR008271">
    <property type="entry name" value="Ser/Thr_kinase_AS"/>
</dbReference>
<evidence type="ECO:0008006" key="7">
    <source>
        <dbReference type="Google" id="ProtNLM"/>
    </source>
</evidence>
<dbReference type="EMBL" id="HBFQ01060093">
    <property type="protein sequence ID" value="CAD8868183.1"/>
    <property type="molecule type" value="Transcribed_RNA"/>
</dbReference>
<dbReference type="InterPro" id="IPR011992">
    <property type="entry name" value="EF-hand-dom_pair"/>
</dbReference>
<comment type="similarity">
    <text evidence="2">Belongs to the protein kinase superfamily. Ser/Thr protein kinase family. CDPK subfamily.</text>
</comment>
<dbReference type="PROSITE" id="PS50222">
    <property type="entry name" value="EF_HAND_2"/>
    <property type="match status" value="1"/>
</dbReference>
<dbReference type="Gene3D" id="3.30.200.20">
    <property type="entry name" value="Phosphorylase Kinase, domain 1"/>
    <property type="match status" value="1"/>
</dbReference>
<feature type="domain" description="EF-hand" evidence="5">
    <location>
        <begin position="484"/>
        <end position="519"/>
    </location>
</feature>
<proteinExistence type="inferred from homology"/>
<evidence type="ECO:0000259" key="4">
    <source>
        <dbReference type="PROSITE" id="PS50011"/>
    </source>
</evidence>
<dbReference type="GO" id="GO:0005524">
    <property type="term" value="F:ATP binding"/>
    <property type="evidence" value="ECO:0007669"/>
    <property type="project" value="InterPro"/>
</dbReference>
<dbReference type="Pfam" id="PF00069">
    <property type="entry name" value="Pkinase"/>
    <property type="match status" value="1"/>
</dbReference>
<dbReference type="PROSITE" id="PS00018">
    <property type="entry name" value="EF_HAND_1"/>
    <property type="match status" value="1"/>
</dbReference>
<dbReference type="GO" id="GO:0005509">
    <property type="term" value="F:calcium ion binding"/>
    <property type="evidence" value="ECO:0007669"/>
    <property type="project" value="InterPro"/>
</dbReference>
<feature type="domain" description="Protein kinase" evidence="4">
    <location>
        <begin position="66"/>
        <end position="382"/>
    </location>
</feature>
<protein>
    <recommendedName>
        <fullName evidence="7">Non-specific serine/threonine protein kinase</fullName>
    </recommendedName>
</protein>
<evidence type="ECO:0000256" key="1">
    <source>
        <dbReference type="ARBA" id="ARBA00022837"/>
    </source>
</evidence>
<accession>A0A7S1AXY2</accession>
<feature type="region of interest" description="Disordered" evidence="3">
    <location>
        <begin position="1"/>
        <end position="37"/>
    </location>
</feature>